<dbReference type="Pfam" id="PF14064">
    <property type="entry name" value="HmuY"/>
    <property type="match status" value="1"/>
</dbReference>
<evidence type="ECO:0000313" key="3">
    <source>
        <dbReference type="Proteomes" id="UP000644010"/>
    </source>
</evidence>
<evidence type="ECO:0000313" key="2">
    <source>
        <dbReference type="EMBL" id="MBC5642098.1"/>
    </source>
</evidence>
<dbReference type="RefSeq" id="WP_186958402.1">
    <property type="nucleotide sequence ID" value="NZ_JACOOI010000003.1"/>
</dbReference>
<dbReference type="PROSITE" id="PS51257">
    <property type="entry name" value="PROKAR_LIPOPROTEIN"/>
    <property type="match status" value="1"/>
</dbReference>
<evidence type="ECO:0000256" key="1">
    <source>
        <dbReference type="SAM" id="SignalP"/>
    </source>
</evidence>
<feature type="chain" id="PRO_5047287827" evidence="1">
    <location>
        <begin position="34"/>
        <end position="216"/>
    </location>
</feature>
<dbReference type="Proteomes" id="UP000644010">
    <property type="component" value="Unassembled WGS sequence"/>
</dbReference>
<keyword evidence="3" id="KW-1185">Reference proteome</keyword>
<reference evidence="2 3" key="1">
    <citation type="submission" date="2020-08" db="EMBL/GenBank/DDBJ databases">
        <title>Genome public.</title>
        <authorList>
            <person name="Liu C."/>
            <person name="Sun Q."/>
        </authorList>
    </citation>
    <scope>NUCLEOTIDE SEQUENCE [LARGE SCALE GENOMIC DNA]</scope>
    <source>
        <strain evidence="2 3">BX2</strain>
    </source>
</reference>
<comment type="caution">
    <text evidence="2">The sequence shown here is derived from an EMBL/GenBank/DDBJ whole genome shotgun (WGS) entry which is preliminary data.</text>
</comment>
<keyword evidence="1" id="KW-0732">Signal</keyword>
<proteinExistence type="predicted"/>
<dbReference type="InterPro" id="IPR025921">
    <property type="entry name" value="HmuY"/>
</dbReference>
<protein>
    <submittedName>
        <fullName evidence="2">HmuY family protein</fullName>
    </submittedName>
</protein>
<sequence length="216" mass="24507">MKTSNFKFSVSGLKQIMVLVTLCLLSSGFIACSDDEKEEPEVPAEAKSFTVHATSTNPDDWCYFSFEKGDSVVIDKANAAKDQTWDIAFQRFYVRTNSGTSGNGQGGALDTKQTTFDAVTTVPTSGFIADSKEKMMLIMSKFEEHSLNTAFQAPGYEEYYSWTWYNYMINTWFPNNNVFIIRTADGKHYAKLIFKQYKDDKGDSGHPTFEYVYPFK</sequence>
<accession>A0ABR7DXG0</accession>
<dbReference type="CDD" id="cd12105">
    <property type="entry name" value="HmuY"/>
    <property type="match status" value="1"/>
</dbReference>
<feature type="signal peptide" evidence="1">
    <location>
        <begin position="1"/>
        <end position="33"/>
    </location>
</feature>
<organism evidence="2 3">
    <name type="scientific">Parabacteroides segnis</name>
    <dbReference type="NCBI Taxonomy" id="2763058"/>
    <lineage>
        <taxon>Bacteria</taxon>
        <taxon>Pseudomonadati</taxon>
        <taxon>Bacteroidota</taxon>
        <taxon>Bacteroidia</taxon>
        <taxon>Bacteroidales</taxon>
        <taxon>Tannerellaceae</taxon>
        <taxon>Parabacteroides</taxon>
    </lineage>
</organism>
<name>A0ABR7DXG0_9BACT</name>
<dbReference type="EMBL" id="JACOOI010000003">
    <property type="protein sequence ID" value="MBC5642098.1"/>
    <property type="molecule type" value="Genomic_DNA"/>
</dbReference>
<gene>
    <name evidence="2" type="ORF">H8S77_04280</name>
</gene>